<keyword evidence="2" id="KW-1185">Reference proteome</keyword>
<dbReference type="AlphaFoldDB" id="A0A1V9ZH32"/>
<name>A0A1V9ZH32_ACHHY</name>
<evidence type="ECO:0008006" key="3">
    <source>
        <dbReference type="Google" id="ProtNLM"/>
    </source>
</evidence>
<gene>
    <name evidence="1" type="ORF">ACHHYP_12677</name>
</gene>
<sequence length="196" mass="21838">MELAESPQLPAVASPVLSPGARAAIAAVRAAEVSAEWHRAHPLVEPLAPTPLIPPAKVKKTIPVTDKPLRDFANDVYKELRCRSRQERKPRLYGMCSSNKWCSQSNCNFAHSSDELKVVGVARAIAKGSMWKSTPCNVSERCSFGSHCDYLHDDDDRMEFIEMKRLARLLVDHTYAKTEKVLEIVFSDGKTTTVLM</sequence>
<comment type="caution">
    <text evidence="1">The sequence shown here is derived from an EMBL/GenBank/DDBJ whole genome shotgun (WGS) entry which is preliminary data.</text>
</comment>
<reference evidence="1 2" key="1">
    <citation type="journal article" date="2014" name="Genome Biol. Evol.">
        <title>The secreted proteins of Achlya hypogyna and Thraustotheca clavata identify the ancestral oomycete secretome and reveal gene acquisitions by horizontal gene transfer.</title>
        <authorList>
            <person name="Misner I."/>
            <person name="Blouin N."/>
            <person name="Leonard G."/>
            <person name="Richards T.A."/>
            <person name="Lane C.E."/>
        </authorList>
    </citation>
    <scope>NUCLEOTIDE SEQUENCE [LARGE SCALE GENOMIC DNA]</scope>
    <source>
        <strain evidence="1 2">ATCC 48635</strain>
    </source>
</reference>
<protein>
    <recommendedName>
        <fullName evidence="3">C3H1-type domain-containing protein</fullName>
    </recommendedName>
</protein>
<evidence type="ECO:0000313" key="2">
    <source>
        <dbReference type="Proteomes" id="UP000243579"/>
    </source>
</evidence>
<dbReference type="Proteomes" id="UP000243579">
    <property type="component" value="Unassembled WGS sequence"/>
</dbReference>
<evidence type="ECO:0000313" key="1">
    <source>
        <dbReference type="EMBL" id="OQR97130.1"/>
    </source>
</evidence>
<organism evidence="1 2">
    <name type="scientific">Achlya hypogyna</name>
    <name type="common">Oomycete</name>
    <name type="synonym">Protoachlya hypogyna</name>
    <dbReference type="NCBI Taxonomy" id="1202772"/>
    <lineage>
        <taxon>Eukaryota</taxon>
        <taxon>Sar</taxon>
        <taxon>Stramenopiles</taxon>
        <taxon>Oomycota</taxon>
        <taxon>Saprolegniomycetes</taxon>
        <taxon>Saprolegniales</taxon>
        <taxon>Achlyaceae</taxon>
        <taxon>Achlya</taxon>
    </lineage>
</organism>
<dbReference type="EMBL" id="JNBR01000122">
    <property type="protein sequence ID" value="OQR97130.1"/>
    <property type="molecule type" value="Genomic_DNA"/>
</dbReference>
<accession>A0A1V9ZH32</accession>
<proteinExistence type="predicted"/>